<dbReference type="GO" id="GO:0005975">
    <property type="term" value="P:carbohydrate metabolic process"/>
    <property type="evidence" value="ECO:0007669"/>
    <property type="project" value="InterPro"/>
</dbReference>
<dbReference type="EMBL" id="JANIEX010000065">
    <property type="protein sequence ID" value="KAJ3574544.1"/>
    <property type="molecule type" value="Genomic_DNA"/>
</dbReference>
<proteinExistence type="predicted"/>
<evidence type="ECO:0008006" key="4">
    <source>
        <dbReference type="Google" id="ProtNLM"/>
    </source>
</evidence>
<dbReference type="SUPFAM" id="SSF48208">
    <property type="entry name" value="Six-hairpin glycosidases"/>
    <property type="match status" value="1"/>
</dbReference>
<sequence length="394" mass="42958">MAPWIPAVLTTALLSSTQPGFTNETVSLVRSNLLQIANNSWELGTAAEALTELYWPALSVFNQSAFPPPARLNSTLNATDVLSIANRTVSTRPANTMPLITNQGSSADPASIGVAVLLANWTRPDMRNHAYSDAATDQLTYLLKNVSRSDSGAISHRNDQTQLWSDFIYMVPPFIAYYGALQGGDDGQQLLQEAYDQCRLYRDALADESGLWKHVTLGSWQDNNHWATGNGWAAAGMLRVHQTLNHSSLAKHFTGQQTNLTQWINEILEASWSHQTIDGGLRNVIDNSTSYLDTASTALMASVTYRMAAIHNTTDFVPAANQALRLIQSSVDNDGWLQNATNPYTFNEPLSEGEHSPEGQAFVLLLQAAWKAFVQAMAPTNTSGSSHLGHGTLP</sequence>
<comment type="caution">
    <text evidence="2">The sequence shown here is derived from an EMBL/GenBank/DDBJ whole genome shotgun (WGS) entry which is preliminary data.</text>
</comment>
<dbReference type="Proteomes" id="UP001213000">
    <property type="component" value="Unassembled WGS sequence"/>
</dbReference>
<dbReference type="PANTHER" id="PTHR41814:SF1">
    <property type="entry name" value="CELLULASE"/>
    <property type="match status" value="1"/>
</dbReference>
<protein>
    <recommendedName>
        <fullName evidence="4">Six-hairpin glycosidase</fullName>
    </recommendedName>
</protein>
<organism evidence="2 3">
    <name type="scientific">Leucocoprinus birnbaumii</name>
    <dbReference type="NCBI Taxonomy" id="56174"/>
    <lineage>
        <taxon>Eukaryota</taxon>
        <taxon>Fungi</taxon>
        <taxon>Dikarya</taxon>
        <taxon>Basidiomycota</taxon>
        <taxon>Agaricomycotina</taxon>
        <taxon>Agaricomycetes</taxon>
        <taxon>Agaricomycetidae</taxon>
        <taxon>Agaricales</taxon>
        <taxon>Agaricineae</taxon>
        <taxon>Agaricaceae</taxon>
        <taxon>Leucocoprinus</taxon>
    </lineage>
</organism>
<dbReference type="Gene3D" id="1.50.10.10">
    <property type="match status" value="1"/>
</dbReference>
<reference evidence="2" key="1">
    <citation type="submission" date="2022-07" db="EMBL/GenBank/DDBJ databases">
        <title>Genome Sequence of Leucocoprinus birnbaumii.</title>
        <authorList>
            <person name="Buettner E."/>
        </authorList>
    </citation>
    <scope>NUCLEOTIDE SEQUENCE</scope>
    <source>
        <strain evidence="2">VT141</strain>
    </source>
</reference>
<keyword evidence="1" id="KW-0378">Hydrolase</keyword>
<dbReference type="Pfam" id="PF07470">
    <property type="entry name" value="Glyco_hydro_88"/>
    <property type="match status" value="1"/>
</dbReference>
<dbReference type="InterPro" id="IPR010905">
    <property type="entry name" value="Glyco_hydro_88"/>
</dbReference>
<accession>A0AAD5W2P5</accession>
<dbReference type="AlphaFoldDB" id="A0AAD5W2P5"/>
<evidence type="ECO:0000313" key="3">
    <source>
        <dbReference type="Proteomes" id="UP001213000"/>
    </source>
</evidence>
<name>A0AAD5W2P5_9AGAR</name>
<dbReference type="GO" id="GO:0016787">
    <property type="term" value="F:hydrolase activity"/>
    <property type="evidence" value="ECO:0007669"/>
    <property type="project" value="UniProtKB-KW"/>
</dbReference>
<gene>
    <name evidence="2" type="ORF">NP233_g1709</name>
</gene>
<evidence type="ECO:0000313" key="2">
    <source>
        <dbReference type="EMBL" id="KAJ3574544.1"/>
    </source>
</evidence>
<keyword evidence="3" id="KW-1185">Reference proteome</keyword>
<dbReference type="InterPro" id="IPR008928">
    <property type="entry name" value="6-hairpin_glycosidase_sf"/>
</dbReference>
<dbReference type="PANTHER" id="PTHR41814">
    <property type="entry name" value="EXPRESSED PROTEIN"/>
    <property type="match status" value="1"/>
</dbReference>
<dbReference type="InterPro" id="IPR012341">
    <property type="entry name" value="6hp_glycosidase-like_sf"/>
</dbReference>
<evidence type="ECO:0000256" key="1">
    <source>
        <dbReference type="ARBA" id="ARBA00022801"/>
    </source>
</evidence>